<dbReference type="KEGG" id="eao:BD94_2184"/>
<dbReference type="RefSeq" id="WP_024564240.1">
    <property type="nucleotide sequence ID" value="NZ_CP007547.1"/>
</dbReference>
<accession>A0A077EIE2</accession>
<reference evidence="2 3" key="1">
    <citation type="journal article" date="2013" name="Lancet">
        <title>First case of E anophelis outbreak in an intensive-care unit.</title>
        <authorList>
            <person name="Teo J."/>
            <person name="Tan S.Y."/>
            <person name="Tay M."/>
            <person name="Ding Y."/>
            <person name="Kjelleberg S."/>
            <person name="Givskov M."/>
            <person name="Lin R.T."/>
            <person name="Yang L."/>
        </authorList>
    </citation>
    <scope>NUCLEOTIDE SEQUENCE [LARGE SCALE GENOMIC DNA]</scope>
    <source>
        <strain evidence="2 3">NUHP1</strain>
    </source>
</reference>
<sequence length="294" mass="33980">MKKLVFLLFIFCITFQSQIAAQRFTYEYKYAIDSTRKDSLNTEHMILDIGKSGSKFYSKAKYESDSLIKAEVEKQMKIGSSNIQMKSGYKGSINFSVEKNYPDFKTYLLTNVGSIGGVSKYKVLDDRKMEWKILKEQQKIGEFNTQKAETNFAGRKWIAWFTSDIPFQDGPYKFHGLPGLIVKIESADKTHSMELKGVKKITEEQLTINNTPELSILRNKPMDISQNQYTKLVDQYKKDPGQSMRELLNRPGMKMKFNVNGKEVTDPNDMIRQIEKTAKDKLKKENNPIELKLD</sequence>
<name>A0A077EIE2_9FLAO</name>
<dbReference type="eggNOG" id="ENOG5031YMS">
    <property type="taxonomic scope" value="Bacteria"/>
</dbReference>
<organism evidence="2 3">
    <name type="scientific">Elizabethkingia anophelis NUHP1</name>
    <dbReference type="NCBI Taxonomy" id="1338011"/>
    <lineage>
        <taxon>Bacteria</taxon>
        <taxon>Pseudomonadati</taxon>
        <taxon>Bacteroidota</taxon>
        <taxon>Flavobacteriia</taxon>
        <taxon>Flavobacteriales</taxon>
        <taxon>Weeksellaceae</taxon>
        <taxon>Elizabethkingia</taxon>
    </lineage>
</organism>
<keyword evidence="1" id="KW-0732">Signal</keyword>
<evidence type="ECO:0000256" key="1">
    <source>
        <dbReference type="SAM" id="SignalP"/>
    </source>
</evidence>
<dbReference type="EMBL" id="CP007547">
    <property type="protein sequence ID" value="AIL45959.1"/>
    <property type="molecule type" value="Genomic_DNA"/>
</dbReference>
<protein>
    <recommendedName>
        <fullName evidence="4">GLPGLI family protein</fullName>
    </recommendedName>
</protein>
<gene>
    <name evidence="2" type="ORF">BD94_2184</name>
</gene>
<proteinExistence type="predicted"/>
<evidence type="ECO:0008006" key="4">
    <source>
        <dbReference type="Google" id="ProtNLM"/>
    </source>
</evidence>
<dbReference type="HOGENOM" id="CLU_066214_0_1_10"/>
<feature type="chain" id="PRO_5001718418" description="GLPGLI family protein" evidence="1">
    <location>
        <begin position="20"/>
        <end position="294"/>
    </location>
</feature>
<dbReference type="STRING" id="1338011.BD94_2184"/>
<dbReference type="AlphaFoldDB" id="A0A077EIE2"/>
<evidence type="ECO:0000313" key="3">
    <source>
        <dbReference type="Proteomes" id="UP000028933"/>
    </source>
</evidence>
<dbReference type="NCBIfam" id="TIGR01200">
    <property type="entry name" value="GLPGLI"/>
    <property type="match status" value="1"/>
</dbReference>
<feature type="signal peptide" evidence="1">
    <location>
        <begin position="1"/>
        <end position="19"/>
    </location>
</feature>
<dbReference type="Pfam" id="PF09697">
    <property type="entry name" value="Porph_ging"/>
    <property type="match status" value="1"/>
</dbReference>
<dbReference type="InterPro" id="IPR005901">
    <property type="entry name" value="GLPGLI"/>
</dbReference>
<dbReference type="Proteomes" id="UP000028933">
    <property type="component" value="Chromosome"/>
</dbReference>
<evidence type="ECO:0000313" key="2">
    <source>
        <dbReference type="EMBL" id="AIL45959.1"/>
    </source>
</evidence>